<proteinExistence type="predicted"/>
<reference evidence="2" key="1">
    <citation type="submission" date="2016-12" db="EMBL/GenBank/DDBJ databases">
        <authorList>
            <person name="Varghese N."/>
            <person name="Submissions S."/>
        </authorList>
    </citation>
    <scope>NUCLEOTIDE SEQUENCE [LARGE SCALE GENOMIC DNA]</scope>
    <source>
        <strain evidence="2">DSM 16779</strain>
    </source>
</reference>
<protein>
    <recommendedName>
        <fullName evidence="3">Lipoprotein</fullName>
    </recommendedName>
</protein>
<dbReference type="OrthoDB" id="1271318at2"/>
<organism evidence="1 2">
    <name type="scientific">Chryseobacterium scophthalmum</name>
    <dbReference type="NCBI Taxonomy" id="59733"/>
    <lineage>
        <taxon>Bacteria</taxon>
        <taxon>Pseudomonadati</taxon>
        <taxon>Bacteroidota</taxon>
        <taxon>Flavobacteriia</taxon>
        <taxon>Flavobacteriales</taxon>
        <taxon>Weeksellaceae</taxon>
        <taxon>Chryseobacterium group</taxon>
        <taxon>Chryseobacterium</taxon>
    </lineage>
</organism>
<name>A0A1N6HPL9_9FLAO</name>
<keyword evidence="2" id="KW-1185">Reference proteome</keyword>
<dbReference type="AlphaFoldDB" id="A0A1N6HPL9"/>
<evidence type="ECO:0008006" key="3">
    <source>
        <dbReference type="Google" id="ProtNLM"/>
    </source>
</evidence>
<dbReference type="PROSITE" id="PS51257">
    <property type="entry name" value="PROKAR_LIPOPROTEIN"/>
    <property type="match status" value="1"/>
</dbReference>
<gene>
    <name evidence="1" type="ORF">SAMN05421769_2724</name>
</gene>
<sequence length="197" mass="22522">MKKIYTISTLFLLLISCNSDGISKDEYALLNESVSEILKPYGMTYLSQDEMNEIAANNGIDLNRTMNEKDAKIIEDAIAMRRKFEFAISDSIEASSAKSNVYRSLLELDSIVPAKENLKATSLDLTKIKFPENYEKVEKPSENGEFLGKITLSRPIIDKSGEKAIIYYQKCKNITGNDCMPRFIRFRKIHNEWVKRS</sequence>
<evidence type="ECO:0000313" key="1">
    <source>
        <dbReference type="EMBL" id="SIO21703.1"/>
    </source>
</evidence>
<dbReference type="Proteomes" id="UP000184782">
    <property type="component" value="Unassembled WGS sequence"/>
</dbReference>
<dbReference type="RefSeq" id="WP_074230832.1">
    <property type="nucleotide sequence ID" value="NZ_FSRQ01000002.1"/>
</dbReference>
<dbReference type="EMBL" id="FSRQ01000002">
    <property type="protein sequence ID" value="SIO21703.1"/>
    <property type="molecule type" value="Genomic_DNA"/>
</dbReference>
<evidence type="ECO:0000313" key="2">
    <source>
        <dbReference type="Proteomes" id="UP000184782"/>
    </source>
</evidence>
<accession>A0A1N6HPL9</accession>